<evidence type="ECO:0000313" key="2">
    <source>
        <dbReference type="EMBL" id="KAK3797965.1"/>
    </source>
</evidence>
<proteinExistence type="predicted"/>
<gene>
    <name evidence="2" type="ORF">RRG08_038534</name>
</gene>
<sequence length="77" mass="8329">MEDNGLESKALSPRPETLTYAERRKFSLAKSISKTDSSVDDDKPRSHSGRASHDSKSSKATDDESADGPGEIVFITS</sequence>
<reference evidence="2" key="1">
    <citation type="journal article" date="2023" name="G3 (Bethesda)">
        <title>A reference genome for the long-term kleptoplast-retaining sea slug Elysia crispata morphotype clarki.</title>
        <authorList>
            <person name="Eastman K.E."/>
            <person name="Pendleton A.L."/>
            <person name="Shaikh M.A."/>
            <person name="Suttiyut T."/>
            <person name="Ogas R."/>
            <person name="Tomko P."/>
            <person name="Gavelis G."/>
            <person name="Widhalm J.R."/>
            <person name="Wisecaver J.H."/>
        </authorList>
    </citation>
    <scope>NUCLEOTIDE SEQUENCE</scope>
    <source>
        <strain evidence="2">ECLA1</strain>
    </source>
</reference>
<keyword evidence="3" id="KW-1185">Reference proteome</keyword>
<name>A0AAE1B2F9_9GAST</name>
<dbReference type="AlphaFoldDB" id="A0AAE1B2F9"/>
<evidence type="ECO:0000256" key="1">
    <source>
        <dbReference type="SAM" id="MobiDB-lite"/>
    </source>
</evidence>
<organism evidence="2 3">
    <name type="scientific">Elysia crispata</name>
    <name type="common">lettuce slug</name>
    <dbReference type="NCBI Taxonomy" id="231223"/>
    <lineage>
        <taxon>Eukaryota</taxon>
        <taxon>Metazoa</taxon>
        <taxon>Spiralia</taxon>
        <taxon>Lophotrochozoa</taxon>
        <taxon>Mollusca</taxon>
        <taxon>Gastropoda</taxon>
        <taxon>Heterobranchia</taxon>
        <taxon>Euthyneura</taxon>
        <taxon>Panpulmonata</taxon>
        <taxon>Sacoglossa</taxon>
        <taxon>Placobranchoidea</taxon>
        <taxon>Plakobranchidae</taxon>
        <taxon>Elysia</taxon>
    </lineage>
</organism>
<feature type="compositionally biased region" description="Basic and acidic residues" evidence="1">
    <location>
        <begin position="40"/>
        <end position="62"/>
    </location>
</feature>
<evidence type="ECO:0000313" key="3">
    <source>
        <dbReference type="Proteomes" id="UP001283361"/>
    </source>
</evidence>
<accession>A0AAE1B2F9</accession>
<dbReference type="Proteomes" id="UP001283361">
    <property type="component" value="Unassembled WGS sequence"/>
</dbReference>
<comment type="caution">
    <text evidence="2">The sequence shown here is derived from an EMBL/GenBank/DDBJ whole genome shotgun (WGS) entry which is preliminary data.</text>
</comment>
<dbReference type="EMBL" id="JAWDGP010000728">
    <property type="protein sequence ID" value="KAK3797965.1"/>
    <property type="molecule type" value="Genomic_DNA"/>
</dbReference>
<feature type="region of interest" description="Disordered" evidence="1">
    <location>
        <begin position="1"/>
        <end position="77"/>
    </location>
</feature>
<protein>
    <submittedName>
        <fullName evidence="2">Uncharacterized protein</fullName>
    </submittedName>
</protein>